<dbReference type="InterPro" id="IPR017439">
    <property type="entry name" value="Amidohydrolase"/>
</dbReference>
<dbReference type="Gene3D" id="3.40.630.10">
    <property type="entry name" value="Zn peptidases"/>
    <property type="match status" value="1"/>
</dbReference>
<feature type="domain" description="Peptidase M20 dimerisation" evidence="2">
    <location>
        <begin position="199"/>
        <end position="286"/>
    </location>
</feature>
<dbReference type="AlphaFoldDB" id="A0A9D2K6Z7"/>
<feature type="binding site" evidence="1">
    <location>
        <position position="152"/>
    </location>
    <ligand>
        <name>Mn(2+)</name>
        <dbReference type="ChEBI" id="CHEBI:29035"/>
        <label>2</label>
    </ligand>
</feature>
<dbReference type="SUPFAM" id="SSF53187">
    <property type="entry name" value="Zn-dependent exopeptidases"/>
    <property type="match status" value="1"/>
</dbReference>
<dbReference type="Proteomes" id="UP000824101">
    <property type="component" value="Unassembled WGS sequence"/>
</dbReference>
<feature type="binding site" evidence="1">
    <location>
        <position position="116"/>
    </location>
    <ligand>
        <name>Mn(2+)</name>
        <dbReference type="ChEBI" id="CHEBI:29035"/>
        <label>2</label>
    </ligand>
</feature>
<dbReference type="PIRSF" id="PIRSF005962">
    <property type="entry name" value="Pept_M20D_amidohydro"/>
    <property type="match status" value="1"/>
</dbReference>
<reference evidence="3" key="1">
    <citation type="journal article" date="2021" name="PeerJ">
        <title>Extensive microbial diversity within the chicken gut microbiome revealed by metagenomics and culture.</title>
        <authorList>
            <person name="Gilroy R."/>
            <person name="Ravi A."/>
            <person name="Getino M."/>
            <person name="Pursley I."/>
            <person name="Horton D.L."/>
            <person name="Alikhan N.F."/>
            <person name="Baker D."/>
            <person name="Gharbi K."/>
            <person name="Hall N."/>
            <person name="Watson M."/>
            <person name="Adriaenssens E.M."/>
            <person name="Foster-Nyarko E."/>
            <person name="Jarju S."/>
            <person name="Secka A."/>
            <person name="Antonio M."/>
            <person name="Oren A."/>
            <person name="Chaudhuri R.R."/>
            <person name="La Ragione R."/>
            <person name="Hildebrand F."/>
            <person name="Pallen M.J."/>
        </authorList>
    </citation>
    <scope>NUCLEOTIDE SEQUENCE</scope>
    <source>
        <strain evidence="3">ChiBcec1-1093</strain>
    </source>
</reference>
<dbReference type="InterPro" id="IPR002933">
    <property type="entry name" value="Peptidase_M20"/>
</dbReference>
<keyword evidence="1" id="KW-0464">Manganese</keyword>
<proteinExistence type="predicted"/>
<keyword evidence="1" id="KW-0479">Metal-binding</keyword>
<dbReference type="Pfam" id="PF01546">
    <property type="entry name" value="Peptidase_M20"/>
    <property type="match status" value="1"/>
</dbReference>
<dbReference type="NCBIfam" id="TIGR01891">
    <property type="entry name" value="amidohydrolases"/>
    <property type="match status" value="1"/>
</dbReference>
<dbReference type="InterPro" id="IPR036264">
    <property type="entry name" value="Bact_exopeptidase_dim_dom"/>
</dbReference>
<evidence type="ECO:0000259" key="2">
    <source>
        <dbReference type="Pfam" id="PF07687"/>
    </source>
</evidence>
<name>A0A9D2K6Z7_9FIRM</name>
<dbReference type="EMBL" id="DXBC01000094">
    <property type="protein sequence ID" value="HIZ79344.1"/>
    <property type="molecule type" value="Genomic_DNA"/>
</dbReference>
<dbReference type="PANTHER" id="PTHR11014">
    <property type="entry name" value="PEPTIDASE M20 FAMILY MEMBER"/>
    <property type="match status" value="1"/>
</dbReference>
<dbReference type="GO" id="GO:0046872">
    <property type="term" value="F:metal ion binding"/>
    <property type="evidence" value="ECO:0007669"/>
    <property type="project" value="UniProtKB-KW"/>
</dbReference>
<comment type="cofactor">
    <cofactor evidence="1">
        <name>Mn(2+)</name>
        <dbReference type="ChEBI" id="CHEBI:29035"/>
    </cofactor>
    <text evidence="1">The Mn(2+) ion enhances activity.</text>
</comment>
<accession>A0A9D2K6Z7</accession>
<comment type="caution">
    <text evidence="3">The sequence shown here is derived from an EMBL/GenBank/DDBJ whole genome shotgun (WGS) entry which is preliminary data.</text>
</comment>
<feature type="binding site" evidence="1">
    <location>
        <position position="118"/>
    </location>
    <ligand>
        <name>Mn(2+)</name>
        <dbReference type="ChEBI" id="CHEBI:29035"/>
        <label>2</label>
    </ligand>
</feature>
<dbReference type="GO" id="GO:0016787">
    <property type="term" value="F:hydrolase activity"/>
    <property type="evidence" value="ECO:0007669"/>
    <property type="project" value="InterPro"/>
</dbReference>
<dbReference type="PANTHER" id="PTHR11014:SF63">
    <property type="entry name" value="METALLOPEPTIDASE, PUTATIVE (AFU_ORTHOLOGUE AFUA_6G09600)-RELATED"/>
    <property type="match status" value="1"/>
</dbReference>
<organism evidence="3 4">
    <name type="scientific">Candidatus Lachnoclostridium stercorigallinarum</name>
    <dbReference type="NCBI Taxonomy" id="2838634"/>
    <lineage>
        <taxon>Bacteria</taxon>
        <taxon>Bacillati</taxon>
        <taxon>Bacillota</taxon>
        <taxon>Clostridia</taxon>
        <taxon>Lachnospirales</taxon>
        <taxon>Lachnospiraceae</taxon>
    </lineage>
</organism>
<feature type="binding site" evidence="1">
    <location>
        <position position="176"/>
    </location>
    <ligand>
        <name>Mn(2+)</name>
        <dbReference type="ChEBI" id="CHEBI:29035"/>
        <label>2</label>
    </ligand>
</feature>
<dbReference type="SUPFAM" id="SSF55031">
    <property type="entry name" value="Bacterial exopeptidase dimerisation domain"/>
    <property type="match status" value="1"/>
</dbReference>
<sequence>MRMEEKMGMLDEKIKELARAQEDYVIKMRRYFHENPEASMKEKNTCEVIKRELDQMGLPYELVGDYGIIGRLETGRPGQTLLLRSDMDALSTQESENNLVGKKACVSKIPGVGHLCGHDGHMAVLLGALKVLTQIKESLCGTIMFCFEQAEEGGWSIDAMLEALSHYHIDHAWALHLYADLDCGKVSVQPGPRMASVGAFDVTVQGEGGHGSRPDLCVDPGACIVQILAQAPALLKARLAPDEMVTFSVGCIQVGTKPNVIENEGRFIGSMRFYDYEAGKKAMDILCRVIEGTAEIHGCTIRYNRKMVFNNATINDPDMSAIAAKAAAKAVGEENLAETEPWMATETFGRYLQKYPGVFAFVGIRSRELGSGAAHHNPQFDMDERALENAVECTVFFAAELLGKN</sequence>
<gene>
    <name evidence="3" type="ORF">IAA17_06105</name>
</gene>
<evidence type="ECO:0000313" key="3">
    <source>
        <dbReference type="EMBL" id="HIZ79344.1"/>
    </source>
</evidence>
<dbReference type="Gene3D" id="3.30.70.360">
    <property type="match status" value="1"/>
</dbReference>
<dbReference type="Pfam" id="PF07687">
    <property type="entry name" value="M20_dimer"/>
    <property type="match status" value="1"/>
</dbReference>
<feature type="binding site" evidence="1">
    <location>
        <position position="376"/>
    </location>
    <ligand>
        <name>Mn(2+)</name>
        <dbReference type="ChEBI" id="CHEBI:29035"/>
        <label>2</label>
    </ligand>
</feature>
<protein>
    <submittedName>
        <fullName evidence="3">Amidohydrolase</fullName>
    </submittedName>
</protein>
<reference evidence="3" key="2">
    <citation type="submission" date="2021-04" db="EMBL/GenBank/DDBJ databases">
        <authorList>
            <person name="Gilroy R."/>
        </authorList>
    </citation>
    <scope>NUCLEOTIDE SEQUENCE</scope>
    <source>
        <strain evidence="3">ChiBcec1-1093</strain>
    </source>
</reference>
<evidence type="ECO:0000256" key="1">
    <source>
        <dbReference type="PIRSR" id="PIRSR005962-1"/>
    </source>
</evidence>
<evidence type="ECO:0000313" key="4">
    <source>
        <dbReference type="Proteomes" id="UP000824101"/>
    </source>
</evidence>
<dbReference type="InterPro" id="IPR011650">
    <property type="entry name" value="Peptidase_M20_dimer"/>
</dbReference>